<gene>
    <name evidence="1" type="ORF">QTH91_20475</name>
</gene>
<dbReference type="EMBL" id="JASZYV010000005">
    <property type="protein sequence ID" value="MDM0046879.1"/>
    <property type="molecule type" value="Genomic_DNA"/>
</dbReference>
<dbReference type="RefSeq" id="WP_286661998.1">
    <property type="nucleotide sequence ID" value="NZ_JASZYV010000005.1"/>
</dbReference>
<evidence type="ECO:0000313" key="1">
    <source>
        <dbReference type="EMBL" id="MDM0046879.1"/>
    </source>
</evidence>
<evidence type="ECO:0008006" key="3">
    <source>
        <dbReference type="Google" id="ProtNLM"/>
    </source>
</evidence>
<reference evidence="1" key="1">
    <citation type="submission" date="2023-06" db="EMBL/GenBank/DDBJ databases">
        <authorList>
            <person name="Jiang Y."/>
            <person name="Liu Q."/>
        </authorList>
    </citation>
    <scope>NUCLEOTIDE SEQUENCE</scope>
    <source>
        <strain evidence="1">CGMCC 1.12089</strain>
    </source>
</reference>
<proteinExistence type="predicted"/>
<evidence type="ECO:0000313" key="2">
    <source>
        <dbReference type="Proteomes" id="UP001174908"/>
    </source>
</evidence>
<protein>
    <recommendedName>
        <fullName evidence="3">Transmembrane protein</fullName>
    </recommendedName>
</protein>
<keyword evidence="2" id="KW-1185">Reference proteome</keyword>
<organism evidence="1 2">
    <name type="scientific">Variovorax dokdonensis</name>
    <dbReference type="NCBI Taxonomy" id="344883"/>
    <lineage>
        <taxon>Bacteria</taxon>
        <taxon>Pseudomonadati</taxon>
        <taxon>Pseudomonadota</taxon>
        <taxon>Betaproteobacteria</taxon>
        <taxon>Burkholderiales</taxon>
        <taxon>Comamonadaceae</taxon>
        <taxon>Variovorax</taxon>
    </lineage>
</organism>
<accession>A0ABT7NG06</accession>
<sequence length="187" mass="20171">MPSFVELRKRASPLFGVACGLAAACSPVFNWREVPMPDGQLLALLPCKPDRAERQLPLGNQAVLVNMAGCEAGGATFAVAQANAPDLAQAQDWMSAWRKQAYAQWAGARVEESQVKVINAAAEIEPLRFDASRPQAQSGSGGERSSLVWFGRRHRDGTFSLYQATILGKPESQEAAETFFAGLHLSP</sequence>
<name>A0ABT7NG06_9BURK</name>
<comment type="caution">
    <text evidence="1">The sequence shown here is derived from an EMBL/GenBank/DDBJ whole genome shotgun (WGS) entry which is preliminary data.</text>
</comment>
<dbReference type="Proteomes" id="UP001174908">
    <property type="component" value="Unassembled WGS sequence"/>
</dbReference>